<reference evidence="2 3" key="1">
    <citation type="journal article" date="2018" name="Evol. Lett.">
        <title>Horizontal gene cluster transfer increased hallucinogenic mushroom diversity.</title>
        <authorList>
            <person name="Reynolds H.T."/>
            <person name="Vijayakumar V."/>
            <person name="Gluck-Thaler E."/>
            <person name="Korotkin H.B."/>
            <person name="Matheny P.B."/>
            <person name="Slot J.C."/>
        </authorList>
    </citation>
    <scope>NUCLEOTIDE SEQUENCE [LARGE SCALE GENOMIC DNA]</scope>
    <source>
        <strain evidence="2 3">SRW20</strain>
    </source>
</reference>
<evidence type="ECO:0000313" key="3">
    <source>
        <dbReference type="Proteomes" id="UP000284706"/>
    </source>
</evidence>
<dbReference type="InParanoid" id="A0A409Y230"/>
<dbReference type="EMBL" id="NHYE01001298">
    <property type="protein sequence ID" value="PPQ97023.1"/>
    <property type="molecule type" value="Genomic_DNA"/>
</dbReference>
<feature type="region of interest" description="Disordered" evidence="1">
    <location>
        <begin position="46"/>
        <end position="97"/>
    </location>
</feature>
<organism evidence="2 3">
    <name type="scientific">Gymnopilus dilepis</name>
    <dbReference type="NCBI Taxonomy" id="231916"/>
    <lineage>
        <taxon>Eukaryota</taxon>
        <taxon>Fungi</taxon>
        <taxon>Dikarya</taxon>
        <taxon>Basidiomycota</taxon>
        <taxon>Agaricomycotina</taxon>
        <taxon>Agaricomycetes</taxon>
        <taxon>Agaricomycetidae</taxon>
        <taxon>Agaricales</taxon>
        <taxon>Agaricineae</taxon>
        <taxon>Hymenogastraceae</taxon>
        <taxon>Gymnopilus</taxon>
    </lineage>
</organism>
<comment type="caution">
    <text evidence="2">The sequence shown here is derived from an EMBL/GenBank/DDBJ whole genome shotgun (WGS) entry which is preliminary data.</text>
</comment>
<protein>
    <submittedName>
        <fullName evidence="2">Uncharacterized protein</fullName>
    </submittedName>
</protein>
<sequence length="97" mass="10854">MAERSPKAWSTASSARGKWKETEQTWLAGRTAVKGVESLTEVKKLRQKGFQQHPNHGSKSDENRLNNARVIDKVEAKGVTPTAEVAKPKRTKTERAR</sequence>
<feature type="compositionally biased region" description="Basic and acidic residues" evidence="1">
    <location>
        <begin position="58"/>
        <end position="76"/>
    </location>
</feature>
<evidence type="ECO:0000256" key="1">
    <source>
        <dbReference type="SAM" id="MobiDB-lite"/>
    </source>
</evidence>
<accession>A0A409Y230</accession>
<dbReference type="AlphaFoldDB" id="A0A409Y230"/>
<gene>
    <name evidence="2" type="ORF">CVT26_001306</name>
</gene>
<evidence type="ECO:0000313" key="2">
    <source>
        <dbReference type="EMBL" id="PPQ97023.1"/>
    </source>
</evidence>
<name>A0A409Y230_9AGAR</name>
<dbReference type="Proteomes" id="UP000284706">
    <property type="component" value="Unassembled WGS sequence"/>
</dbReference>
<keyword evidence="3" id="KW-1185">Reference proteome</keyword>
<feature type="region of interest" description="Disordered" evidence="1">
    <location>
        <begin position="1"/>
        <end position="23"/>
    </location>
</feature>
<proteinExistence type="predicted"/>